<evidence type="ECO:0000256" key="2">
    <source>
        <dbReference type="SAM" id="MobiDB-lite"/>
    </source>
</evidence>
<evidence type="ECO:0000313" key="6">
    <source>
        <dbReference type="Proteomes" id="UP001054902"/>
    </source>
</evidence>
<evidence type="ECO:0000259" key="4">
    <source>
        <dbReference type="Pfam" id="PF04841"/>
    </source>
</evidence>
<dbReference type="InterPro" id="IPR016534">
    <property type="entry name" value="VPS16"/>
</dbReference>
<dbReference type="Pfam" id="PF04840">
    <property type="entry name" value="Vps16_C"/>
    <property type="match status" value="1"/>
</dbReference>
<feature type="domain" description="Vps16 N-terminal" evidence="4">
    <location>
        <begin position="328"/>
        <end position="556"/>
    </location>
</feature>
<gene>
    <name evidence="5" type="ORF">CTEN210_12888</name>
</gene>
<dbReference type="PIRSF" id="PIRSF007949">
    <property type="entry name" value="VPS16"/>
    <property type="match status" value="1"/>
</dbReference>
<evidence type="ECO:0000259" key="3">
    <source>
        <dbReference type="Pfam" id="PF04840"/>
    </source>
</evidence>
<keyword evidence="6" id="KW-1185">Reference proteome</keyword>
<dbReference type="GO" id="GO:0042144">
    <property type="term" value="P:vacuole fusion, non-autophagic"/>
    <property type="evidence" value="ECO:0007669"/>
    <property type="project" value="TreeGrafter"/>
</dbReference>
<protein>
    <submittedName>
        <fullName evidence="5">Vps16_N-domain-containing protein</fullName>
    </submittedName>
</protein>
<comment type="similarity">
    <text evidence="1">Belongs to the VPS16 family.</text>
</comment>
<dbReference type="EMBL" id="BLLK01000052">
    <property type="protein sequence ID" value="GFH56412.1"/>
    <property type="molecule type" value="Genomic_DNA"/>
</dbReference>
<proteinExistence type="inferred from homology"/>
<organism evidence="5 6">
    <name type="scientific">Chaetoceros tenuissimus</name>
    <dbReference type="NCBI Taxonomy" id="426638"/>
    <lineage>
        <taxon>Eukaryota</taxon>
        <taxon>Sar</taxon>
        <taxon>Stramenopiles</taxon>
        <taxon>Ochrophyta</taxon>
        <taxon>Bacillariophyta</taxon>
        <taxon>Coscinodiscophyceae</taxon>
        <taxon>Chaetocerotophycidae</taxon>
        <taxon>Chaetocerotales</taxon>
        <taxon>Chaetocerotaceae</taxon>
        <taxon>Chaetoceros</taxon>
    </lineage>
</organism>
<dbReference type="Proteomes" id="UP001054902">
    <property type="component" value="Unassembled WGS sequence"/>
</dbReference>
<dbReference type="InterPro" id="IPR006925">
    <property type="entry name" value="Vps16_C"/>
</dbReference>
<dbReference type="GO" id="GO:0005768">
    <property type="term" value="C:endosome"/>
    <property type="evidence" value="ECO:0007669"/>
    <property type="project" value="TreeGrafter"/>
</dbReference>
<dbReference type="GO" id="GO:0006886">
    <property type="term" value="P:intracellular protein transport"/>
    <property type="evidence" value="ECO:0007669"/>
    <property type="project" value="InterPro"/>
</dbReference>
<dbReference type="GO" id="GO:0016197">
    <property type="term" value="P:endosomal transport"/>
    <property type="evidence" value="ECO:0007669"/>
    <property type="project" value="TreeGrafter"/>
</dbReference>
<comment type="caution">
    <text evidence="5">The sequence shown here is derived from an EMBL/GenBank/DDBJ whole genome shotgun (WGS) entry which is preliminary data.</text>
</comment>
<dbReference type="Gene3D" id="1.10.150.780">
    <property type="entry name" value="Vps16, C-terminal region"/>
    <property type="match status" value="1"/>
</dbReference>
<sequence>MSTNPFEEDSSVSSFESHEGDNTSQRNTSNNTHKQEEEEDSSPIESSWQFLGDLPYRRVELYKNIKWGNSSTNKGSPTLSCLPSNINLNSNLTPSEFKQFMNSTTQTLVASCPNGGPIASVTIPLLSNTQISSAFSKTDIKIMTNAGSLLHSIEFPPSISSKREYSAADILKIGFTSRCLLLVLTRDGLLFCYSLSGKLIFAPFPILQETGNAMEIIDAHIYDGGVAVLTANMTSVLVELLDESETSSQSYKLSAATISKVIRAVDYDPLDGIGEEVKEQEDDLHLHPILDSATSCYYALITPLTTSQYAKMHYITYSSIAVLPRIHTASRHPEVFLGTSNNSVVVCDASSLGIVDVNCQERIGAPIVHMKFAPNGRFLACFTLQNVMTVISTNFETKVLDFDTSDGSTEVPNDLNWCGEDSVVLHWKNLGVLMVGPYGDWLRFPYHAQNVHLSAEMDCCRVVTDQGVELLQRVPPNTAAMMRIGSIEPSAMLLDASEAFLKGSPSSDEAAKAIRKTGMLMDAIETCIDAASKEIDVKMQKKLLRAASYGMHFDYKDVNNKGILGGSFRSKAGNMRPSEVAHMFVETAKKIRVLNALRDPSIGIAMTVAQFDSIEATGVISRLIAMKRPALATSLATYLQLDEAVRAYARAARAAAFVATDTDHSDSETTDAAIKILNTDVKSPLMNRGGYATVALAASKVGRNGVANLLLTLETNVADKVPGLTSIGLFSDAAAVATKAKDDDLIFHVLLEYEKACLQNHRDANQAQLVYLSTVVNKFPSEAMNLLGRYFASMQEIKHAVNLHNKEKDYATSGMLVAKRSITLPREQDRLSGLQEASRLFAQGTKDNAFLKTCTDDYVELMLEQDRLRRSYGPDVTPKTSSVTNTIFHVLCYAAVKLREANKLLNEADKLARKFKVPDKRLWHTKIRAFAASDQWKYMKMLADSRTKIPISSKYFALAAIKKQRETSEVLWYIQKVLDGEERCDLYMEAKIWKRALDEAKRLGDERRVMNVKSLCNNAEIEQACDRFLASYT</sequence>
<accession>A0AAD3D211</accession>
<dbReference type="InterPro" id="IPR006926">
    <property type="entry name" value="Vps16_N"/>
</dbReference>
<feature type="domain" description="Vps16 C-terminal" evidence="3">
    <location>
        <begin position="691"/>
        <end position="1022"/>
    </location>
</feature>
<feature type="compositionally biased region" description="Acidic residues" evidence="2">
    <location>
        <begin position="1"/>
        <end position="10"/>
    </location>
</feature>
<dbReference type="GO" id="GO:0005765">
    <property type="term" value="C:lysosomal membrane"/>
    <property type="evidence" value="ECO:0007669"/>
    <property type="project" value="TreeGrafter"/>
</dbReference>
<dbReference type="GO" id="GO:0030897">
    <property type="term" value="C:HOPS complex"/>
    <property type="evidence" value="ECO:0007669"/>
    <property type="project" value="TreeGrafter"/>
</dbReference>
<evidence type="ECO:0000313" key="5">
    <source>
        <dbReference type="EMBL" id="GFH56412.1"/>
    </source>
</evidence>
<dbReference type="InterPro" id="IPR038132">
    <property type="entry name" value="Vps16_C_sf"/>
</dbReference>
<dbReference type="SUPFAM" id="SSF50978">
    <property type="entry name" value="WD40 repeat-like"/>
    <property type="match status" value="1"/>
</dbReference>
<feature type="domain" description="Vps16 N-terminal" evidence="4">
    <location>
        <begin position="105"/>
        <end position="242"/>
    </location>
</feature>
<dbReference type="PANTHER" id="PTHR12811:SF0">
    <property type="entry name" value="VACUOLAR PROTEIN SORTING-ASSOCIATED PROTEIN 16 HOMOLOG"/>
    <property type="match status" value="1"/>
</dbReference>
<feature type="region of interest" description="Disordered" evidence="2">
    <location>
        <begin position="1"/>
        <end position="47"/>
    </location>
</feature>
<dbReference type="GO" id="GO:0003779">
    <property type="term" value="F:actin binding"/>
    <property type="evidence" value="ECO:0007669"/>
    <property type="project" value="TreeGrafter"/>
</dbReference>
<dbReference type="InterPro" id="IPR036322">
    <property type="entry name" value="WD40_repeat_dom_sf"/>
</dbReference>
<reference evidence="5 6" key="1">
    <citation type="journal article" date="2021" name="Sci. Rep.">
        <title>The genome of the diatom Chaetoceros tenuissimus carries an ancient integrated fragment of an extant virus.</title>
        <authorList>
            <person name="Hongo Y."/>
            <person name="Kimura K."/>
            <person name="Takaki Y."/>
            <person name="Yoshida Y."/>
            <person name="Baba S."/>
            <person name="Kobayashi G."/>
            <person name="Nagasaki K."/>
            <person name="Hano T."/>
            <person name="Tomaru Y."/>
        </authorList>
    </citation>
    <scope>NUCLEOTIDE SEQUENCE [LARGE SCALE GENOMIC DNA]</scope>
    <source>
        <strain evidence="5 6">NIES-3715</strain>
    </source>
</reference>
<dbReference type="AlphaFoldDB" id="A0AAD3D211"/>
<dbReference type="Pfam" id="PF04841">
    <property type="entry name" value="Vps16_N"/>
    <property type="match status" value="2"/>
</dbReference>
<feature type="compositionally biased region" description="Polar residues" evidence="2">
    <location>
        <begin position="22"/>
        <end position="32"/>
    </location>
</feature>
<evidence type="ECO:0000256" key="1">
    <source>
        <dbReference type="ARBA" id="ARBA00009250"/>
    </source>
</evidence>
<name>A0AAD3D211_9STRA</name>
<dbReference type="PANTHER" id="PTHR12811">
    <property type="entry name" value="VACUOLAR PROTEIN SORTING VPS16"/>
    <property type="match status" value="1"/>
</dbReference>